<dbReference type="SUPFAM" id="SSF56935">
    <property type="entry name" value="Porins"/>
    <property type="match status" value="1"/>
</dbReference>
<sequence length="419" mass="46213">MSVFKKLLFLGIIVVASADVWGQAASSPFTTFGIGEPYGNSLIHNQGVAGTGVAQPQFWYINNQNPALLVFNSLTSFEAGMVYEQRKIKSDELSEKTSGGNMSYLVTAFPIKTNKWTTSLGLMPYTNVDFSLQSDTTFSTDNDRPAYFYESASGGLTQLSWSNGVRISKEMSVGLRASYIFGPIDNVYSNQLSGSPYVVTIQEKTSVSDFNFGVGYSFSRDSLWGKNYRVSAGAVYNFGTTLGAKRNDRFFRTTAAGDTLENYQLGRSRGDIEIPAGLTVGLSLSRGLKWAVSTEFSYQDWSNFKSINEDDEGLEESWRVALGGEITPDPVALGSYLKRITYRGGVSLEQYPFLANGKSVKDYGASIGMSLPAGRSNVNLACKIGRRGDRAQNILEESYVKIYFGITFNDTWFIKRKFD</sequence>
<organism evidence="9 10">
    <name type="scientific">Dawidia cretensis</name>
    <dbReference type="NCBI Taxonomy" id="2782350"/>
    <lineage>
        <taxon>Bacteria</taxon>
        <taxon>Pseudomonadati</taxon>
        <taxon>Bacteroidota</taxon>
        <taxon>Cytophagia</taxon>
        <taxon>Cytophagales</taxon>
        <taxon>Chryseotaleaceae</taxon>
        <taxon>Dawidia</taxon>
    </lineage>
</organism>
<keyword evidence="3" id="KW-1134">Transmembrane beta strand</keyword>
<evidence type="ECO:0000256" key="6">
    <source>
        <dbReference type="ARBA" id="ARBA00023136"/>
    </source>
</evidence>
<comment type="similarity">
    <text evidence="2">Belongs to the OmpP1/FadL family.</text>
</comment>
<evidence type="ECO:0000313" key="9">
    <source>
        <dbReference type="EMBL" id="MBT1708136.1"/>
    </source>
</evidence>
<proteinExistence type="inferred from homology"/>
<evidence type="ECO:0000256" key="4">
    <source>
        <dbReference type="ARBA" id="ARBA00022692"/>
    </source>
</evidence>
<keyword evidence="10" id="KW-1185">Reference proteome</keyword>
<keyword evidence="5 8" id="KW-0732">Signal</keyword>
<evidence type="ECO:0000256" key="3">
    <source>
        <dbReference type="ARBA" id="ARBA00022452"/>
    </source>
</evidence>
<accession>A0AAP2DVG8</accession>
<evidence type="ECO:0000256" key="7">
    <source>
        <dbReference type="ARBA" id="ARBA00023237"/>
    </source>
</evidence>
<keyword evidence="7" id="KW-0998">Cell outer membrane</keyword>
<keyword evidence="6" id="KW-0472">Membrane</keyword>
<dbReference type="InterPro" id="IPR005017">
    <property type="entry name" value="OMPP1/FadL/TodX"/>
</dbReference>
<name>A0AAP2DVG8_9BACT</name>
<feature type="signal peptide" evidence="8">
    <location>
        <begin position="1"/>
        <end position="18"/>
    </location>
</feature>
<evidence type="ECO:0000256" key="2">
    <source>
        <dbReference type="ARBA" id="ARBA00008163"/>
    </source>
</evidence>
<evidence type="ECO:0000256" key="5">
    <source>
        <dbReference type="ARBA" id="ARBA00022729"/>
    </source>
</evidence>
<evidence type="ECO:0000313" key="10">
    <source>
        <dbReference type="Proteomes" id="UP001319080"/>
    </source>
</evidence>
<dbReference type="EMBL" id="JAHESE010000005">
    <property type="protein sequence ID" value="MBT1708136.1"/>
    <property type="molecule type" value="Genomic_DNA"/>
</dbReference>
<dbReference type="GO" id="GO:0009279">
    <property type="term" value="C:cell outer membrane"/>
    <property type="evidence" value="ECO:0007669"/>
    <property type="project" value="UniProtKB-SubCell"/>
</dbReference>
<gene>
    <name evidence="9" type="ORF">KK062_07875</name>
</gene>
<feature type="chain" id="PRO_5042966213" evidence="8">
    <location>
        <begin position="19"/>
        <end position="419"/>
    </location>
</feature>
<dbReference type="RefSeq" id="WP_254083726.1">
    <property type="nucleotide sequence ID" value="NZ_JAHESE010000005.1"/>
</dbReference>
<dbReference type="AlphaFoldDB" id="A0AAP2DVG8"/>
<evidence type="ECO:0000256" key="8">
    <source>
        <dbReference type="SAM" id="SignalP"/>
    </source>
</evidence>
<dbReference type="Proteomes" id="UP001319080">
    <property type="component" value="Unassembled WGS sequence"/>
</dbReference>
<comment type="subcellular location">
    <subcellularLocation>
        <location evidence="1">Cell outer membrane</location>
        <topology evidence="1">Multi-pass membrane protein</topology>
    </subcellularLocation>
</comment>
<protein>
    <submittedName>
        <fullName evidence="9">Uncharacterized protein</fullName>
    </submittedName>
</protein>
<dbReference type="Pfam" id="PF03349">
    <property type="entry name" value="Toluene_X"/>
    <property type="match status" value="1"/>
</dbReference>
<comment type="caution">
    <text evidence="9">The sequence shown here is derived from an EMBL/GenBank/DDBJ whole genome shotgun (WGS) entry which is preliminary data.</text>
</comment>
<dbReference type="Gene3D" id="2.40.160.60">
    <property type="entry name" value="Outer membrane protein transport protein (OMPP1/FadL/TodX)"/>
    <property type="match status" value="1"/>
</dbReference>
<reference evidence="9 10" key="1">
    <citation type="submission" date="2021-05" db="EMBL/GenBank/DDBJ databases">
        <title>A Polyphasic approach of four new species of the genus Ohtaekwangia: Ohtaekwangia histidinii sp. nov., Ohtaekwangia cretensis sp. nov., Ohtaekwangia indiensis sp. nov., Ohtaekwangia reichenbachii sp. nov. from diverse environment.</title>
        <authorList>
            <person name="Octaviana S."/>
        </authorList>
    </citation>
    <scope>NUCLEOTIDE SEQUENCE [LARGE SCALE GENOMIC DNA]</scope>
    <source>
        <strain evidence="9 10">PWU5</strain>
    </source>
</reference>
<keyword evidence="4" id="KW-0812">Transmembrane</keyword>
<evidence type="ECO:0000256" key="1">
    <source>
        <dbReference type="ARBA" id="ARBA00004571"/>
    </source>
</evidence>